<feature type="transmembrane region" description="Helical" evidence="1">
    <location>
        <begin position="100"/>
        <end position="122"/>
    </location>
</feature>
<comment type="caution">
    <text evidence="2">The sequence shown here is derived from an EMBL/GenBank/DDBJ whole genome shotgun (WGS) entry which is preliminary data.</text>
</comment>
<dbReference type="EMBL" id="JABCRE010000003">
    <property type="protein sequence ID" value="NMW32306.1"/>
    <property type="molecule type" value="Genomic_DNA"/>
</dbReference>
<gene>
    <name evidence="2" type="ORF">HKD42_09565</name>
</gene>
<keyword evidence="1" id="KW-0812">Transmembrane</keyword>
<dbReference type="Proteomes" id="UP000561181">
    <property type="component" value="Unassembled WGS sequence"/>
</dbReference>
<proteinExistence type="predicted"/>
<organism evidence="2 3">
    <name type="scientific">Pontixanthobacter rizhaonensis</name>
    <dbReference type="NCBI Taxonomy" id="2730337"/>
    <lineage>
        <taxon>Bacteria</taxon>
        <taxon>Pseudomonadati</taxon>
        <taxon>Pseudomonadota</taxon>
        <taxon>Alphaproteobacteria</taxon>
        <taxon>Sphingomonadales</taxon>
        <taxon>Erythrobacteraceae</taxon>
        <taxon>Pontixanthobacter</taxon>
    </lineage>
</organism>
<name>A0A848QS14_9SPHN</name>
<keyword evidence="1" id="KW-0472">Membrane</keyword>
<keyword evidence="3" id="KW-1185">Reference proteome</keyword>
<evidence type="ECO:0000256" key="1">
    <source>
        <dbReference type="SAM" id="Phobius"/>
    </source>
</evidence>
<evidence type="ECO:0000313" key="3">
    <source>
        <dbReference type="Proteomes" id="UP000561181"/>
    </source>
</evidence>
<sequence>MIIALRAILVLGGLLLGFLGVGFLTDPVASGVDFGISAAGAHGLTSIRSDFTAFFMVGGACLIWGAIARRRDPLIIGGALMLVTLAARLVSLSINGSFLGYIPPMVVELVLGVAALIGARILPQRG</sequence>
<feature type="transmembrane region" description="Helical" evidence="1">
    <location>
        <begin position="74"/>
        <end position="94"/>
    </location>
</feature>
<accession>A0A848QS14</accession>
<reference evidence="2 3" key="1">
    <citation type="submission" date="2020-04" db="EMBL/GenBank/DDBJ databases">
        <authorList>
            <person name="Liu A."/>
        </authorList>
    </citation>
    <scope>NUCLEOTIDE SEQUENCE [LARGE SCALE GENOMIC DNA]</scope>
    <source>
        <strain evidence="2 3">RZ02</strain>
    </source>
</reference>
<dbReference type="RefSeq" id="WP_170012812.1">
    <property type="nucleotide sequence ID" value="NZ_JABCRE010000003.1"/>
</dbReference>
<evidence type="ECO:0000313" key="2">
    <source>
        <dbReference type="EMBL" id="NMW32306.1"/>
    </source>
</evidence>
<protein>
    <recommendedName>
        <fullName evidence="4">DUF4345 domain-containing protein</fullName>
    </recommendedName>
</protein>
<keyword evidence="1" id="KW-1133">Transmembrane helix</keyword>
<evidence type="ECO:0008006" key="4">
    <source>
        <dbReference type="Google" id="ProtNLM"/>
    </source>
</evidence>
<dbReference type="AlphaFoldDB" id="A0A848QS14"/>
<feature type="transmembrane region" description="Helical" evidence="1">
    <location>
        <begin position="47"/>
        <end position="67"/>
    </location>
</feature>